<evidence type="ECO:0000313" key="2">
    <source>
        <dbReference type="Proteomes" id="UP000590647"/>
    </source>
</evidence>
<dbReference type="AlphaFoldDB" id="A0A7W9H433"/>
<accession>A0A7W9H433</accession>
<gene>
    <name evidence="1" type="ORF">HDA41_003040</name>
</gene>
<proteinExistence type="predicted"/>
<reference evidence="1 2" key="1">
    <citation type="submission" date="2020-08" db="EMBL/GenBank/DDBJ databases">
        <title>Sequencing the genomes of 1000 actinobacteria strains.</title>
        <authorList>
            <person name="Klenk H.-P."/>
        </authorList>
    </citation>
    <scope>NUCLEOTIDE SEQUENCE [LARGE SCALE GENOMIC DNA]</scope>
    <source>
        <strain evidence="1 2">DSM 40084</strain>
    </source>
</reference>
<dbReference type="EMBL" id="JACHNE010000001">
    <property type="protein sequence ID" value="MBB5795076.1"/>
    <property type="molecule type" value="Genomic_DNA"/>
</dbReference>
<protein>
    <submittedName>
        <fullName evidence="1">Uncharacterized protein</fullName>
    </submittedName>
</protein>
<comment type="caution">
    <text evidence="1">The sequence shown here is derived from an EMBL/GenBank/DDBJ whole genome shotgun (WGS) entry which is preliminary data.</text>
</comment>
<organism evidence="1 2">
    <name type="scientific">Streptomyces caelestis</name>
    <dbReference type="NCBI Taxonomy" id="36816"/>
    <lineage>
        <taxon>Bacteria</taxon>
        <taxon>Bacillati</taxon>
        <taxon>Actinomycetota</taxon>
        <taxon>Actinomycetes</taxon>
        <taxon>Kitasatosporales</taxon>
        <taxon>Streptomycetaceae</taxon>
        <taxon>Streptomyces</taxon>
    </lineage>
</organism>
<keyword evidence="2" id="KW-1185">Reference proteome</keyword>
<name>A0A7W9H433_9ACTN</name>
<evidence type="ECO:0000313" key="1">
    <source>
        <dbReference type="EMBL" id="MBB5795076.1"/>
    </source>
</evidence>
<sequence>MTIMGEKVMKLLKLRCNDTDDDNVDELFMFHNGTRFWPPSGTFAMVQATEIPFNTLFTFGPDEGKRISLRDDESPLGSDSLGFVDVSRFEPNGEHSKTFVGGSGGDYTLTYRLGDLDI</sequence>
<dbReference type="Proteomes" id="UP000590647">
    <property type="component" value="Unassembled WGS sequence"/>
</dbReference>
<dbReference type="RefSeq" id="WP_184984250.1">
    <property type="nucleotide sequence ID" value="NZ_JACHNE010000001.1"/>
</dbReference>